<keyword evidence="4" id="KW-0862">Zinc</keyword>
<dbReference type="InterPro" id="IPR001965">
    <property type="entry name" value="Znf_PHD"/>
</dbReference>
<feature type="domain" description="Zinc finger PHD-type" evidence="5">
    <location>
        <begin position="275"/>
        <end position="338"/>
    </location>
</feature>
<evidence type="ECO:0000256" key="1">
    <source>
        <dbReference type="ARBA" id="ARBA00022723"/>
    </source>
</evidence>
<accession>A0A5D2ER31</accession>
<dbReference type="PANTHER" id="PTHR46288:SF86">
    <property type="entry name" value="PHORBOL-ESTER_DAG-TYPE DOMAIN-CONTAINING PROTEIN"/>
    <property type="match status" value="1"/>
</dbReference>
<evidence type="ECO:0000313" key="6">
    <source>
        <dbReference type="EMBL" id="TYG95715.1"/>
    </source>
</evidence>
<keyword evidence="1" id="KW-0479">Metal-binding</keyword>
<dbReference type="Gene3D" id="3.30.40.10">
    <property type="entry name" value="Zinc/RING finger domain, C3HC4 (zinc finger)"/>
    <property type="match status" value="1"/>
</dbReference>
<dbReference type="AlphaFoldDB" id="A0A5D2ER31"/>
<dbReference type="InterPro" id="IPR046349">
    <property type="entry name" value="C1-like_sf"/>
</dbReference>
<dbReference type="SMART" id="SM00249">
    <property type="entry name" value="PHD"/>
    <property type="match status" value="4"/>
</dbReference>
<keyword evidence="3" id="KW-0863">Zinc-finger</keyword>
<protein>
    <recommendedName>
        <fullName evidence="5">Zinc finger PHD-type domain-containing protein</fullName>
    </recommendedName>
</protein>
<evidence type="ECO:0000256" key="2">
    <source>
        <dbReference type="ARBA" id="ARBA00022737"/>
    </source>
</evidence>
<sequence>MKFQHFSHHHKLIFREAYEKEYECAGCLDVINGPAYICEDEGFAMHKVCAAMPPQIQKDAFHPHPLKFKLVDIIVCDACRRFSANYIIYKCIYCEFNLDFKCAVAIINDENEIAKRDDEDLRRTTTPHFSHPHQLTRCKVSPMSELGENIFKTFWQSSKLKCVACKQEVQGTLSFICLPCKFLIHESCMNDMPMQVLSSPFHPHHILHPRPFFNAREQVRCYACGKKVNGFSFYCNTCDVDFHVSCAKYRTRATKHSCHPHNLLQLGKSIIKGISCHACGRKTCNDSIFSCRKCDFNVHPKCIPLPSSFEHKRHLHPLTLTSPFAEDDSRDYYCDMCETERNPEIHVYYCAECNYIAHIDCVLSEVLEPPEEMLLDPQRMEENFDDGSLGSEMILSVSFHPHPLIRNDDYEEETIFVCDRCEELCIGSRYSCKLCFFDLDNKCATSKDETQKVREVKTIVNHFSHPHLITRCILQTEPDFDLTCMACRQRLCGIIYACTYCSRFFLHEFCLKHIPEEVQSSFHPQHPLPIFPFPSESGPPCKACNEDVEGMLFFCVACNFPMHYSCAKYQFREIKHNCHADHHLLHLGKGFFGDESPQCDACGEACKDTLFSCLKCLFYIHLECISLPSVVKHKRHLHPLVLTTLAFENDYEEYYCDTCETQRNPEHDIYYCKECNYISHIDCVLSEVEPPEKIIQCLIPRSKGN</sequence>
<dbReference type="Proteomes" id="UP000323506">
    <property type="component" value="Chromosome A11"/>
</dbReference>
<evidence type="ECO:0000256" key="4">
    <source>
        <dbReference type="ARBA" id="ARBA00022833"/>
    </source>
</evidence>
<reference evidence="6 7" key="1">
    <citation type="submission" date="2019-06" db="EMBL/GenBank/DDBJ databases">
        <title>WGS assembly of Gossypium darwinii.</title>
        <authorList>
            <person name="Chen Z.J."/>
            <person name="Sreedasyam A."/>
            <person name="Ando A."/>
            <person name="Song Q."/>
            <person name="De L."/>
            <person name="Hulse-Kemp A."/>
            <person name="Ding M."/>
            <person name="Ye W."/>
            <person name="Kirkbride R."/>
            <person name="Jenkins J."/>
            <person name="Plott C."/>
            <person name="Lovell J."/>
            <person name="Lin Y.-M."/>
            <person name="Vaughn R."/>
            <person name="Liu B."/>
            <person name="Li W."/>
            <person name="Simpson S."/>
            <person name="Scheffler B."/>
            <person name="Saski C."/>
            <person name="Grover C."/>
            <person name="Hu G."/>
            <person name="Conover J."/>
            <person name="Carlson J."/>
            <person name="Shu S."/>
            <person name="Boston L."/>
            <person name="Williams M."/>
            <person name="Peterson D."/>
            <person name="Mcgee K."/>
            <person name="Jones D."/>
            <person name="Wendel J."/>
            <person name="Stelly D."/>
            <person name="Grimwood J."/>
            <person name="Schmutz J."/>
        </authorList>
    </citation>
    <scope>NUCLEOTIDE SEQUENCE [LARGE SCALE GENOMIC DNA]</scope>
    <source>
        <strain evidence="6">1808015.09</strain>
    </source>
</reference>
<keyword evidence="7" id="KW-1185">Reference proteome</keyword>
<feature type="domain" description="Zinc finger PHD-type" evidence="5">
    <location>
        <begin position="220"/>
        <end position="262"/>
    </location>
</feature>
<evidence type="ECO:0000259" key="5">
    <source>
        <dbReference type="SMART" id="SM00249"/>
    </source>
</evidence>
<proteinExistence type="predicted"/>
<name>A0A5D2ER31_GOSDA</name>
<dbReference type="GO" id="GO:0008270">
    <property type="term" value="F:zinc ion binding"/>
    <property type="evidence" value="ECO:0007669"/>
    <property type="project" value="UniProtKB-KW"/>
</dbReference>
<feature type="domain" description="Zinc finger PHD-type" evidence="5">
    <location>
        <begin position="483"/>
        <end position="559"/>
    </location>
</feature>
<feature type="domain" description="Zinc finger PHD-type" evidence="5">
    <location>
        <begin position="598"/>
        <end position="660"/>
    </location>
</feature>
<keyword evidence="2" id="KW-0677">Repeat</keyword>
<dbReference type="EMBL" id="CM017698">
    <property type="protein sequence ID" value="TYG95715.1"/>
    <property type="molecule type" value="Genomic_DNA"/>
</dbReference>
<organism evidence="6 7">
    <name type="scientific">Gossypium darwinii</name>
    <name type="common">Darwin's cotton</name>
    <name type="synonym">Gossypium barbadense var. darwinii</name>
    <dbReference type="NCBI Taxonomy" id="34276"/>
    <lineage>
        <taxon>Eukaryota</taxon>
        <taxon>Viridiplantae</taxon>
        <taxon>Streptophyta</taxon>
        <taxon>Embryophyta</taxon>
        <taxon>Tracheophyta</taxon>
        <taxon>Spermatophyta</taxon>
        <taxon>Magnoliopsida</taxon>
        <taxon>eudicotyledons</taxon>
        <taxon>Gunneridae</taxon>
        <taxon>Pentapetalae</taxon>
        <taxon>rosids</taxon>
        <taxon>malvids</taxon>
        <taxon>Malvales</taxon>
        <taxon>Malvaceae</taxon>
        <taxon>Malvoideae</taxon>
        <taxon>Gossypium</taxon>
    </lineage>
</organism>
<evidence type="ECO:0000313" key="7">
    <source>
        <dbReference type="Proteomes" id="UP000323506"/>
    </source>
</evidence>
<gene>
    <name evidence="6" type="ORF">ES288_A11G290300v1</name>
</gene>
<dbReference type="InterPro" id="IPR004146">
    <property type="entry name" value="DC1"/>
</dbReference>
<dbReference type="Pfam" id="PF03107">
    <property type="entry name" value="C1_2"/>
    <property type="match status" value="8"/>
</dbReference>
<dbReference type="InterPro" id="IPR013083">
    <property type="entry name" value="Znf_RING/FYVE/PHD"/>
</dbReference>
<evidence type="ECO:0000256" key="3">
    <source>
        <dbReference type="ARBA" id="ARBA00022771"/>
    </source>
</evidence>
<dbReference type="SUPFAM" id="SSF57889">
    <property type="entry name" value="Cysteine-rich domain"/>
    <property type="match status" value="8"/>
</dbReference>
<dbReference type="PANTHER" id="PTHR46288">
    <property type="entry name" value="PHORBOL-ESTER/DAG-TYPE DOMAIN-CONTAINING PROTEIN"/>
    <property type="match status" value="1"/>
</dbReference>